<evidence type="ECO:0000313" key="5">
    <source>
        <dbReference type="Proteomes" id="UP000799772"/>
    </source>
</evidence>
<comment type="similarity">
    <text evidence="1">Belongs to the arrestin family.</text>
</comment>
<dbReference type="GO" id="GO:0005737">
    <property type="term" value="C:cytoplasm"/>
    <property type="evidence" value="ECO:0007669"/>
    <property type="project" value="TreeGrafter"/>
</dbReference>
<evidence type="ECO:0000259" key="3">
    <source>
        <dbReference type="Pfam" id="PF00339"/>
    </source>
</evidence>
<dbReference type="PANTHER" id="PTHR11188">
    <property type="entry name" value="ARRESTIN DOMAIN CONTAINING PROTEIN"/>
    <property type="match status" value="1"/>
</dbReference>
<comment type="caution">
    <text evidence="4">The sequence shown here is derived from an EMBL/GenBank/DDBJ whole genome shotgun (WGS) entry which is preliminary data.</text>
</comment>
<evidence type="ECO:0000313" key="4">
    <source>
        <dbReference type="EMBL" id="KAF2093392.1"/>
    </source>
</evidence>
<dbReference type="OrthoDB" id="2333384at2759"/>
<name>A0A9P4I7C7_9PEZI</name>
<dbReference type="Pfam" id="PF00339">
    <property type="entry name" value="Arrestin_N"/>
    <property type="match status" value="1"/>
</dbReference>
<sequence>MFNVEIENQAWLYFPGDRFTGVVILEAAVSLDISTITIKFHGKSKTKVATETESGWNVQKIFEQSRTLYSRDKYAGEPPLSAGTHKWSFTFQFPQHLACYPPRFLFIPSERRRIAWVVYEVKAYVDGTGIKDTAKAKLVFWPSRRTRLENGPMPVEFRKPLIFPVPPAKSRQISKVALLLKRASKKVECSVTLFIPRFAILSEPISLQISFDWNNNLVDDENTTLSQARLTAIRIRLYSITGIGYKTPHTLSSQSPIKTASYTDMSIPISKGRVNLHDLLPAPFVINAEPYKGMDMSGCQDNPFSLGPLCPSFETPMISRTYRLEISGTIFCAGKYRGFHVQSGEIVLLSHVLHRDFAMKDDALVEMDHAAERERAEVMGQDVLEIDGIQQTLEIPTAGNEVLELETPLPELNG</sequence>
<comment type="subunit">
    <text evidence="2">Interacts with hulA.</text>
</comment>
<evidence type="ECO:0000256" key="2">
    <source>
        <dbReference type="ARBA" id="ARBA00038766"/>
    </source>
</evidence>
<dbReference type="SUPFAM" id="SSF81296">
    <property type="entry name" value="E set domains"/>
    <property type="match status" value="1"/>
</dbReference>
<dbReference type="AlphaFoldDB" id="A0A9P4I7C7"/>
<dbReference type="GO" id="GO:0015031">
    <property type="term" value="P:protein transport"/>
    <property type="evidence" value="ECO:0007669"/>
    <property type="project" value="TreeGrafter"/>
</dbReference>
<reference evidence="4" key="1">
    <citation type="journal article" date="2020" name="Stud. Mycol.">
        <title>101 Dothideomycetes genomes: a test case for predicting lifestyles and emergence of pathogens.</title>
        <authorList>
            <person name="Haridas S."/>
            <person name="Albert R."/>
            <person name="Binder M."/>
            <person name="Bloem J."/>
            <person name="Labutti K."/>
            <person name="Salamov A."/>
            <person name="Andreopoulos B."/>
            <person name="Baker S."/>
            <person name="Barry K."/>
            <person name="Bills G."/>
            <person name="Bluhm B."/>
            <person name="Cannon C."/>
            <person name="Castanera R."/>
            <person name="Culley D."/>
            <person name="Daum C."/>
            <person name="Ezra D."/>
            <person name="Gonzalez J."/>
            <person name="Henrissat B."/>
            <person name="Kuo A."/>
            <person name="Liang C."/>
            <person name="Lipzen A."/>
            <person name="Lutzoni F."/>
            <person name="Magnuson J."/>
            <person name="Mondo S."/>
            <person name="Nolan M."/>
            <person name="Ohm R."/>
            <person name="Pangilinan J."/>
            <person name="Park H.-J."/>
            <person name="Ramirez L."/>
            <person name="Alfaro M."/>
            <person name="Sun H."/>
            <person name="Tritt A."/>
            <person name="Yoshinaga Y."/>
            <person name="Zwiers L.-H."/>
            <person name="Turgeon B."/>
            <person name="Goodwin S."/>
            <person name="Spatafora J."/>
            <person name="Crous P."/>
            <person name="Grigoriev I."/>
        </authorList>
    </citation>
    <scope>NUCLEOTIDE SEQUENCE</scope>
    <source>
        <strain evidence="4">CBS 133067</strain>
    </source>
</reference>
<dbReference type="EMBL" id="ML978138">
    <property type="protein sequence ID" value="KAF2093392.1"/>
    <property type="molecule type" value="Genomic_DNA"/>
</dbReference>
<dbReference type="Gene3D" id="2.60.40.640">
    <property type="match status" value="1"/>
</dbReference>
<dbReference type="Proteomes" id="UP000799772">
    <property type="component" value="Unassembled WGS sequence"/>
</dbReference>
<keyword evidence="5" id="KW-1185">Reference proteome</keyword>
<dbReference type="InterPro" id="IPR014752">
    <property type="entry name" value="Arrestin-like_C"/>
</dbReference>
<organism evidence="4 5">
    <name type="scientific">Rhizodiscina lignyota</name>
    <dbReference type="NCBI Taxonomy" id="1504668"/>
    <lineage>
        <taxon>Eukaryota</taxon>
        <taxon>Fungi</taxon>
        <taxon>Dikarya</taxon>
        <taxon>Ascomycota</taxon>
        <taxon>Pezizomycotina</taxon>
        <taxon>Dothideomycetes</taxon>
        <taxon>Pleosporomycetidae</taxon>
        <taxon>Aulographales</taxon>
        <taxon>Rhizodiscinaceae</taxon>
        <taxon>Rhizodiscina</taxon>
    </lineage>
</organism>
<feature type="domain" description="Arrestin-like N-terminal" evidence="3">
    <location>
        <begin position="2"/>
        <end position="128"/>
    </location>
</feature>
<dbReference type="CDD" id="cd22952">
    <property type="entry name" value="ART10-like"/>
    <property type="match status" value="1"/>
</dbReference>
<accession>A0A9P4I7C7</accession>
<dbReference type="InterPro" id="IPR011021">
    <property type="entry name" value="Arrestin-like_N"/>
</dbReference>
<evidence type="ECO:0000256" key="1">
    <source>
        <dbReference type="ARBA" id="ARBA00005298"/>
    </source>
</evidence>
<dbReference type="InterPro" id="IPR050357">
    <property type="entry name" value="Arrestin_domain-protein"/>
</dbReference>
<dbReference type="PANTHER" id="PTHR11188:SF17">
    <property type="entry name" value="FI21816P1"/>
    <property type="match status" value="1"/>
</dbReference>
<dbReference type="InterPro" id="IPR014756">
    <property type="entry name" value="Ig_E-set"/>
</dbReference>
<proteinExistence type="inferred from homology"/>
<gene>
    <name evidence="4" type="ORF">NA57DRAFT_81320</name>
</gene>
<protein>
    <recommendedName>
        <fullName evidence="3">Arrestin-like N-terminal domain-containing protein</fullName>
    </recommendedName>
</protein>